<evidence type="ECO:0000313" key="2">
    <source>
        <dbReference type="Proteomes" id="UP000789366"/>
    </source>
</evidence>
<keyword evidence="2" id="KW-1185">Reference proteome</keyword>
<reference evidence="1" key="1">
    <citation type="submission" date="2021-06" db="EMBL/GenBank/DDBJ databases">
        <authorList>
            <person name="Kallberg Y."/>
            <person name="Tangrot J."/>
            <person name="Rosling A."/>
        </authorList>
    </citation>
    <scope>NUCLEOTIDE SEQUENCE</scope>
    <source>
        <strain evidence="1">28 12/20/2015</strain>
    </source>
</reference>
<evidence type="ECO:0000313" key="1">
    <source>
        <dbReference type="EMBL" id="CAG8630807.1"/>
    </source>
</evidence>
<comment type="caution">
    <text evidence="1">The sequence shown here is derived from an EMBL/GenBank/DDBJ whole genome shotgun (WGS) entry which is preliminary data.</text>
</comment>
<gene>
    <name evidence="1" type="ORF">SPELUC_LOCUS8216</name>
</gene>
<dbReference type="Proteomes" id="UP000789366">
    <property type="component" value="Unassembled WGS sequence"/>
</dbReference>
<name>A0ACA9N3Y8_9GLOM</name>
<proteinExistence type="predicted"/>
<feature type="non-terminal residue" evidence="1">
    <location>
        <position position="1"/>
    </location>
</feature>
<sequence length="139" mass="15602">RITPDFTIVELTNLNFISTNANTIQNVQVSASSVALDNRPDIDLIAEDVDSTTSQVPKRSHIIMSRSSKQSTSSFSVTSNSTTPFPTSITPININPGTDERVCPEDVSEDDDLEYLREQDVEEEQIKKRSKRTPRKFKK</sequence>
<protein>
    <submittedName>
        <fullName evidence="1">17312_t:CDS:1</fullName>
    </submittedName>
</protein>
<accession>A0ACA9N3Y8</accession>
<organism evidence="1 2">
    <name type="scientific">Cetraspora pellucida</name>
    <dbReference type="NCBI Taxonomy" id="1433469"/>
    <lineage>
        <taxon>Eukaryota</taxon>
        <taxon>Fungi</taxon>
        <taxon>Fungi incertae sedis</taxon>
        <taxon>Mucoromycota</taxon>
        <taxon>Glomeromycotina</taxon>
        <taxon>Glomeromycetes</taxon>
        <taxon>Diversisporales</taxon>
        <taxon>Gigasporaceae</taxon>
        <taxon>Cetraspora</taxon>
    </lineage>
</organism>
<dbReference type="EMBL" id="CAJVPW010011971">
    <property type="protein sequence ID" value="CAG8630807.1"/>
    <property type="molecule type" value="Genomic_DNA"/>
</dbReference>